<keyword evidence="2" id="KW-1185">Reference proteome</keyword>
<sequence>MSMITFEVFKTSKVLIFKLLFVFTYWLRKLYGKTINHYLNLRGDFSVVPPSK</sequence>
<proteinExistence type="predicted"/>
<evidence type="ECO:0000313" key="1">
    <source>
        <dbReference type="EMBL" id="SFB15755.1"/>
    </source>
</evidence>
<evidence type="ECO:0000313" key="2">
    <source>
        <dbReference type="Proteomes" id="UP000198790"/>
    </source>
</evidence>
<dbReference type="EMBL" id="FOKK01000005">
    <property type="protein sequence ID" value="SFB15755.1"/>
    <property type="molecule type" value="Genomic_DNA"/>
</dbReference>
<gene>
    <name evidence="1" type="ORF">SAMN04489723_1056</name>
</gene>
<dbReference type="Proteomes" id="UP000198790">
    <property type="component" value="Unassembled WGS sequence"/>
</dbReference>
<protein>
    <submittedName>
        <fullName evidence="1">Uncharacterized protein</fullName>
    </submittedName>
</protein>
<dbReference type="AlphaFoldDB" id="A0A1I0YQU9"/>
<reference evidence="1 2" key="1">
    <citation type="submission" date="2016-10" db="EMBL/GenBank/DDBJ databases">
        <authorList>
            <person name="de Groot N.N."/>
        </authorList>
    </citation>
    <scope>NUCLEOTIDE SEQUENCE [LARGE SCALE GENOMIC DNA]</scope>
    <source>
        <strain evidence="1 2">DSM 23399</strain>
    </source>
</reference>
<name>A0A1I0YQU9_9BACT</name>
<organism evidence="1 2">
    <name type="scientific">Algoriphagus aquimarinus</name>
    <dbReference type="NCBI Taxonomy" id="237018"/>
    <lineage>
        <taxon>Bacteria</taxon>
        <taxon>Pseudomonadati</taxon>
        <taxon>Bacteroidota</taxon>
        <taxon>Cytophagia</taxon>
        <taxon>Cytophagales</taxon>
        <taxon>Cyclobacteriaceae</taxon>
        <taxon>Algoriphagus</taxon>
    </lineage>
</organism>
<accession>A0A1I0YQU9</accession>